<protein>
    <submittedName>
        <fullName evidence="1">Uncharacterized protein</fullName>
    </submittedName>
</protein>
<evidence type="ECO:0000313" key="1">
    <source>
        <dbReference type="EMBL" id="KAF2730728.1"/>
    </source>
</evidence>
<dbReference type="OrthoDB" id="3941101at2759"/>
<evidence type="ECO:0000313" key="2">
    <source>
        <dbReference type="Proteomes" id="UP000799444"/>
    </source>
</evidence>
<dbReference type="EMBL" id="ML996211">
    <property type="protein sequence ID" value="KAF2730728.1"/>
    <property type="molecule type" value="Genomic_DNA"/>
</dbReference>
<dbReference type="Proteomes" id="UP000799444">
    <property type="component" value="Unassembled WGS sequence"/>
</dbReference>
<accession>A0A9P4QNK0</accession>
<proteinExistence type="predicted"/>
<keyword evidence="2" id="KW-1185">Reference proteome</keyword>
<organism evidence="1 2">
    <name type="scientific">Polyplosphaeria fusca</name>
    <dbReference type="NCBI Taxonomy" id="682080"/>
    <lineage>
        <taxon>Eukaryota</taxon>
        <taxon>Fungi</taxon>
        <taxon>Dikarya</taxon>
        <taxon>Ascomycota</taxon>
        <taxon>Pezizomycotina</taxon>
        <taxon>Dothideomycetes</taxon>
        <taxon>Pleosporomycetidae</taxon>
        <taxon>Pleosporales</taxon>
        <taxon>Tetraplosphaeriaceae</taxon>
        <taxon>Polyplosphaeria</taxon>
    </lineage>
</organism>
<comment type="caution">
    <text evidence="1">The sequence shown here is derived from an EMBL/GenBank/DDBJ whole genome shotgun (WGS) entry which is preliminary data.</text>
</comment>
<dbReference type="AlphaFoldDB" id="A0A9P4QNK0"/>
<name>A0A9P4QNK0_9PLEO</name>
<reference evidence="1" key="1">
    <citation type="journal article" date="2020" name="Stud. Mycol.">
        <title>101 Dothideomycetes genomes: a test case for predicting lifestyles and emergence of pathogens.</title>
        <authorList>
            <person name="Haridas S."/>
            <person name="Albert R."/>
            <person name="Binder M."/>
            <person name="Bloem J."/>
            <person name="Labutti K."/>
            <person name="Salamov A."/>
            <person name="Andreopoulos B."/>
            <person name="Baker S."/>
            <person name="Barry K."/>
            <person name="Bills G."/>
            <person name="Bluhm B."/>
            <person name="Cannon C."/>
            <person name="Castanera R."/>
            <person name="Culley D."/>
            <person name="Daum C."/>
            <person name="Ezra D."/>
            <person name="Gonzalez J."/>
            <person name="Henrissat B."/>
            <person name="Kuo A."/>
            <person name="Liang C."/>
            <person name="Lipzen A."/>
            <person name="Lutzoni F."/>
            <person name="Magnuson J."/>
            <person name="Mondo S."/>
            <person name="Nolan M."/>
            <person name="Ohm R."/>
            <person name="Pangilinan J."/>
            <person name="Park H.-J."/>
            <person name="Ramirez L."/>
            <person name="Alfaro M."/>
            <person name="Sun H."/>
            <person name="Tritt A."/>
            <person name="Yoshinaga Y."/>
            <person name="Zwiers L.-H."/>
            <person name="Turgeon B."/>
            <person name="Goodwin S."/>
            <person name="Spatafora J."/>
            <person name="Crous P."/>
            <person name="Grigoriev I."/>
        </authorList>
    </citation>
    <scope>NUCLEOTIDE SEQUENCE</scope>
    <source>
        <strain evidence="1">CBS 125425</strain>
    </source>
</reference>
<sequence length="257" mass="28706">MAASYSRRIDFFEFDVAPDEELPDYEPNTAPQYAVEDFATPLHTYSLRQVDRKLQLLVPFGPSPAASYKIINQGSFRLFSKKPDIQMMRESHGPSLDQPVVSIRFNTDGPLPWRPRAQFTHTDSHGTANEYAMESRNFADWAVSIGGITFFWRLEGRPVSLVLSEKNASMVIARFTYSGSGTMASGGAEVGDLTIYRDGLSIDQDGVERIISGLMVVVVHYKRMGRHYWNDGPLRVGSLDRTQVPPQNGSIASHSTL</sequence>
<gene>
    <name evidence="1" type="ORF">EJ04DRAFT_515084</name>
</gene>